<protein>
    <submittedName>
        <fullName evidence="14">Two pore calcium channel protein 1 (Calcium channel protein 1) (AtCCH1) (Fatty acid oxygenation up-regulated protein 2) (Voltage-dependent calcium channel protein TPC1) (AtTPC1)</fullName>
    </submittedName>
</protein>
<evidence type="ECO:0000256" key="1">
    <source>
        <dbReference type="ARBA" id="ARBA00004141"/>
    </source>
</evidence>
<proteinExistence type="predicted"/>
<accession>A0A9P1GLD7</accession>
<evidence type="ECO:0000313" key="15">
    <source>
        <dbReference type="Proteomes" id="UP001152797"/>
    </source>
</evidence>
<evidence type="ECO:0000256" key="7">
    <source>
        <dbReference type="ARBA" id="ARBA00023065"/>
    </source>
</evidence>
<dbReference type="PANTHER" id="PTHR46988:SF2">
    <property type="entry name" value="TWO PORE CALCIUM CHANNEL PROTEIN 1"/>
    <property type="match status" value="1"/>
</dbReference>
<comment type="subcellular location">
    <subcellularLocation>
        <location evidence="1">Membrane</location>
        <topology evidence="1">Multi-pass membrane protein</topology>
    </subcellularLocation>
</comment>
<evidence type="ECO:0000313" key="12">
    <source>
        <dbReference type="EMBL" id="CAI4015554.1"/>
    </source>
</evidence>
<dbReference type="Proteomes" id="UP001152797">
    <property type="component" value="Unassembled WGS sequence"/>
</dbReference>
<reference evidence="13" key="2">
    <citation type="submission" date="2024-04" db="EMBL/GenBank/DDBJ databases">
        <authorList>
            <person name="Chen Y."/>
            <person name="Shah S."/>
            <person name="Dougan E. K."/>
            <person name="Thang M."/>
            <person name="Chan C."/>
        </authorList>
    </citation>
    <scope>NUCLEOTIDE SEQUENCE [LARGE SCALE GENOMIC DNA]</scope>
</reference>
<dbReference type="EMBL" id="CAMXCT010006536">
    <property type="protein sequence ID" value="CAI4015554.1"/>
    <property type="molecule type" value="Genomic_DNA"/>
</dbReference>
<organism evidence="12">
    <name type="scientific">Cladocopium goreaui</name>
    <dbReference type="NCBI Taxonomy" id="2562237"/>
    <lineage>
        <taxon>Eukaryota</taxon>
        <taxon>Sar</taxon>
        <taxon>Alveolata</taxon>
        <taxon>Dinophyceae</taxon>
        <taxon>Suessiales</taxon>
        <taxon>Symbiodiniaceae</taxon>
        <taxon>Cladocopium</taxon>
    </lineage>
</organism>
<dbReference type="InterPro" id="IPR005821">
    <property type="entry name" value="Ion_trans_dom"/>
</dbReference>
<evidence type="ECO:0000259" key="11">
    <source>
        <dbReference type="Pfam" id="PF00520"/>
    </source>
</evidence>
<keyword evidence="9" id="KW-0407">Ion channel</keyword>
<dbReference type="EMBL" id="CAMXCT020006536">
    <property type="protein sequence ID" value="CAL1168929.1"/>
    <property type="molecule type" value="Genomic_DNA"/>
</dbReference>
<keyword evidence="4" id="KW-0677">Repeat</keyword>
<sequence>MERSLAGQDQSLVEDRAMLAELKSSWDAKSGLHAQRTEQRRKELLALQDAINLLDSDKSLELFRGRASSTSSLLQTSKDRTDEVKKLLSKVSTSSPELNFLALALSGKQVDFTKIVEKIDGMIALLKTEQKDDEGKKAYCQKQFHATEMKSHSQQQDLASLAASISQKAEATKQLASEVKQLQDGIAAMDQSIATAGETRKAEHQEFQELMTSDTSAVQLLEMAKARLAKVYHPGAAALLSTSTNASVASVHLNAQLSKHGFVAPPATVEGEYQTQQSYGVLSMMDSLKSDIEQEIALAKMDEGSAQKKYEETLADAAKKREADLTLIAEKSKNKADLEMDLDEDKAASRGKKTEAAATADFVKNLHTECDSLLQNFDLRAEARSDEKENLVRAKTVLTNARRQKKLPLALESLQLEALLADTALLLCASAKGRHHAHHAPAVRPVVAATPSMEPLPPEPVQSEATAPPADLAAVWVHKAGKGSEQWVRSCTVQQLEIYRLRKRLQSLTVLVKFAFLSLSLFEEPCWHLRCPECEVKYSWQVPQLPFWASNGAEILCLVYFGISFWLRELSLGVGSRRLYWHSIREVLVALSLADCLVASFNTHGIVPGIFRLCRLFRPLIFISVSKFVRRTVNRLWRSALHFWDILAALGVAVLFFTWLAIVVFSRSEEGREHFHDWPEALASLWVLFTTANFPDVMIQSYTETRSSFFFFFMYLLICLYLLNNVLLAAVYDAYKDRHQPSRIAMG</sequence>
<dbReference type="EMBL" id="CAMXCT030006536">
    <property type="protein sequence ID" value="CAL4802866.1"/>
    <property type="molecule type" value="Genomic_DNA"/>
</dbReference>
<dbReference type="GO" id="GO:0005245">
    <property type="term" value="F:voltage-gated calcium channel activity"/>
    <property type="evidence" value="ECO:0007669"/>
    <property type="project" value="InterPro"/>
</dbReference>
<dbReference type="Pfam" id="PF00520">
    <property type="entry name" value="Ion_trans"/>
    <property type="match status" value="1"/>
</dbReference>
<comment type="caution">
    <text evidence="12">The sequence shown here is derived from an EMBL/GenBank/DDBJ whole genome shotgun (WGS) entry which is preliminary data.</text>
</comment>
<keyword evidence="5" id="KW-0106">Calcium</keyword>
<evidence type="ECO:0000256" key="9">
    <source>
        <dbReference type="ARBA" id="ARBA00023303"/>
    </source>
</evidence>
<dbReference type="AlphaFoldDB" id="A0A9P1GLD7"/>
<reference evidence="12" key="1">
    <citation type="submission" date="2022-10" db="EMBL/GenBank/DDBJ databases">
        <authorList>
            <person name="Chen Y."/>
            <person name="Dougan E. K."/>
            <person name="Chan C."/>
            <person name="Rhodes N."/>
            <person name="Thang M."/>
        </authorList>
    </citation>
    <scope>NUCLEOTIDE SEQUENCE</scope>
</reference>
<evidence type="ECO:0000313" key="14">
    <source>
        <dbReference type="EMBL" id="CAL4802866.1"/>
    </source>
</evidence>
<feature type="transmembrane region" description="Helical" evidence="10">
    <location>
        <begin position="709"/>
        <end position="732"/>
    </location>
</feature>
<dbReference type="PANTHER" id="PTHR46988">
    <property type="entry name" value="TWO PORE CALCIUM CHANNEL PROTEIN 1"/>
    <property type="match status" value="1"/>
</dbReference>
<evidence type="ECO:0000256" key="8">
    <source>
        <dbReference type="ARBA" id="ARBA00023136"/>
    </source>
</evidence>
<keyword evidence="7" id="KW-0406">Ion transport</keyword>
<dbReference type="GO" id="GO:0016020">
    <property type="term" value="C:membrane"/>
    <property type="evidence" value="ECO:0007669"/>
    <property type="project" value="UniProtKB-SubCell"/>
</dbReference>
<evidence type="ECO:0000256" key="10">
    <source>
        <dbReference type="SAM" id="Phobius"/>
    </source>
</evidence>
<gene>
    <name evidence="12" type="ORF">C1SCF055_LOCUS40377</name>
</gene>
<evidence type="ECO:0000313" key="13">
    <source>
        <dbReference type="EMBL" id="CAL1168929.1"/>
    </source>
</evidence>
<feature type="transmembrane region" description="Helical" evidence="10">
    <location>
        <begin position="641"/>
        <end position="666"/>
    </location>
</feature>
<evidence type="ECO:0000256" key="4">
    <source>
        <dbReference type="ARBA" id="ARBA00022737"/>
    </source>
</evidence>
<keyword evidence="15" id="KW-1185">Reference proteome</keyword>
<evidence type="ECO:0000256" key="6">
    <source>
        <dbReference type="ARBA" id="ARBA00022989"/>
    </source>
</evidence>
<dbReference type="OrthoDB" id="429916at2759"/>
<keyword evidence="6 10" id="KW-1133">Transmembrane helix</keyword>
<keyword evidence="2" id="KW-0813">Transport</keyword>
<evidence type="ECO:0000256" key="3">
    <source>
        <dbReference type="ARBA" id="ARBA00022692"/>
    </source>
</evidence>
<evidence type="ECO:0000256" key="5">
    <source>
        <dbReference type="ARBA" id="ARBA00022837"/>
    </source>
</evidence>
<dbReference type="InterPro" id="IPR044581">
    <property type="entry name" value="TPC1_plant"/>
</dbReference>
<dbReference type="SUPFAM" id="SSF81324">
    <property type="entry name" value="Voltage-gated potassium channels"/>
    <property type="match status" value="1"/>
</dbReference>
<feature type="domain" description="Ion transport" evidence="11">
    <location>
        <begin position="551"/>
        <end position="737"/>
    </location>
</feature>
<keyword evidence="3 10" id="KW-0812">Transmembrane</keyword>
<evidence type="ECO:0000256" key="2">
    <source>
        <dbReference type="ARBA" id="ARBA00022448"/>
    </source>
</evidence>
<name>A0A9P1GLD7_9DINO</name>
<dbReference type="Gene3D" id="1.10.287.70">
    <property type="match status" value="1"/>
</dbReference>
<keyword evidence="8 10" id="KW-0472">Membrane</keyword>